<evidence type="ECO:0000313" key="2">
    <source>
        <dbReference type="Proteomes" id="UP000326601"/>
    </source>
</evidence>
<keyword evidence="1" id="KW-0255">Endonuclease</keyword>
<organism evidence="1 2">
    <name type="scientific">Stenotrophomonas phage Mendera</name>
    <dbReference type="NCBI Taxonomy" id="2650877"/>
    <lineage>
        <taxon>Viruses</taxon>
        <taxon>Duplodnaviria</taxon>
        <taxon>Heunggongvirae</taxon>
        <taxon>Uroviricota</taxon>
        <taxon>Caudoviricetes</taxon>
        <taxon>Menderavirus</taxon>
        <taxon>Menderavirus mendera</taxon>
    </lineage>
</organism>
<evidence type="ECO:0000313" key="1">
    <source>
        <dbReference type="EMBL" id="QFR56677.1"/>
    </source>
</evidence>
<dbReference type="GO" id="GO:0004519">
    <property type="term" value="F:endonuclease activity"/>
    <property type="evidence" value="ECO:0007669"/>
    <property type="project" value="UniProtKB-KW"/>
</dbReference>
<proteinExistence type="predicted"/>
<gene>
    <name evidence="1" type="ORF">CPT_Mendera_132</name>
</gene>
<name>A0A5P8PIX1_9CAUD</name>
<reference evidence="2" key="1">
    <citation type="submission" date="2019-06" db="EMBL/GenBank/DDBJ databases">
        <title>Complete genome sequence of Stenotrophomonas phage Mendera.</title>
        <authorList>
            <person name="Garza K."/>
            <person name="Newkirk H."/>
            <person name="Moreland R."/>
            <person name="Liu M."/>
            <person name="Ramsey J."/>
            <person name="Gonzalez C.F."/>
            <person name="Leavitt J."/>
        </authorList>
    </citation>
    <scope>NUCLEOTIDE SEQUENCE [LARGE SCALE GENOMIC DNA]</scope>
</reference>
<dbReference type="Proteomes" id="UP000326601">
    <property type="component" value="Segment"/>
</dbReference>
<accession>A0A5P8PIX1</accession>
<keyword evidence="2" id="KW-1185">Reference proteome</keyword>
<dbReference type="EMBL" id="MN098328">
    <property type="protein sequence ID" value="QFR56677.1"/>
    <property type="molecule type" value="Genomic_DNA"/>
</dbReference>
<keyword evidence="1" id="KW-0540">Nuclease</keyword>
<keyword evidence="1" id="KW-0378">Hydrolase</keyword>
<sequence length="128" mass="14480">MNKQEMNEYMKARWKTRRAELVRYMGGKCAHCGCTDNLEFDHVDPSTKHKTIASMASYSDEKVFAELQKCQLLCTECHKAKSLIDGSKVAKAIDIWCCGKHFTTSRSLAGHKHWCNAPVAQPDRAPAF</sequence>
<dbReference type="Gene3D" id="1.10.30.50">
    <property type="match status" value="1"/>
</dbReference>
<protein>
    <submittedName>
        <fullName evidence="1">Putative HNH endonuclease</fullName>
    </submittedName>
</protein>